<dbReference type="PROSITE" id="PS50086">
    <property type="entry name" value="TBC_RABGAP"/>
    <property type="match status" value="1"/>
</dbReference>
<keyword evidence="1" id="KW-0343">GTPase activation</keyword>
<dbReference type="Pfam" id="PF23436">
    <property type="entry name" value="RabGap-TBC_2"/>
    <property type="match status" value="1"/>
</dbReference>
<dbReference type="Proteomes" id="UP000646827">
    <property type="component" value="Unassembled WGS sequence"/>
</dbReference>
<evidence type="ECO:0000256" key="1">
    <source>
        <dbReference type="ARBA" id="ARBA00022468"/>
    </source>
</evidence>
<feature type="compositionally biased region" description="Low complexity" evidence="3">
    <location>
        <begin position="1"/>
        <end position="19"/>
    </location>
</feature>
<dbReference type="Gene3D" id="1.10.8.270">
    <property type="entry name" value="putative rabgap domain of human tbc1 domain family member 14 like domains"/>
    <property type="match status" value="1"/>
</dbReference>
<dbReference type="EMBL" id="JAEPRB010000008">
    <property type="protein sequence ID" value="KAG2227342.1"/>
    <property type="molecule type" value="Genomic_DNA"/>
</dbReference>
<dbReference type="PANTHER" id="PTHR47219:SF9">
    <property type="entry name" value="GTPASE ACTIVATING PROTEIN AND CENTROSOME-ASSOCIATED, ISOFORM B"/>
    <property type="match status" value="1"/>
</dbReference>
<evidence type="ECO:0000313" key="5">
    <source>
        <dbReference type="EMBL" id="KAG2227342.1"/>
    </source>
</evidence>
<dbReference type="FunFam" id="1.10.8.270:FF:000001">
    <property type="entry name" value="TBC1 domain family member 1"/>
    <property type="match status" value="1"/>
</dbReference>
<feature type="region of interest" description="Disordered" evidence="3">
    <location>
        <begin position="1"/>
        <end position="146"/>
    </location>
</feature>
<dbReference type="Gene3D" id="1.10.472.80">
    <property type="entry name" value="Ypt/Rab-GAP domain of gyp1p, domain 3"/>
    <property type="match status" value="1"/>
</dbReference>
<comment type="caution">
    <text evidence="5">The sequence shown here is derived from an EMBL/GenBank/DDBJ whole genome shotgun (WGS) entry which is preliminary data.</text>
</comment>
<feature type="compositionally biased region" description="Basic and acidic residues" evidence="3">
    <location>
        <begin position="39"/>
        <end position="52"/>
    </location>
</feature>
<protein>
    <recommendedName>
        <fullName evidence="4">Rab-GAP TBC domain-containing protein</fullName>
    </recommendedName>
</protein>
<dbReference type="Gene3D" id="1.10.10.750">
    <property type="entry name" value="Ypt/Rab-GAP domain of gyp1p, domain 1"/>
    <property type="match status" value="1"/>
</dbReference>
<dbReference type="SMART" id="SM00164">
    <property type="entry name" value="TBC"/>
    <property type="match status" value="1"/>
</dbReference>
<keyword evidence="6" id="KW-1185">Reference proteome</keyword>
<feature type="domain" description="Rab-GAP TBC" evidence="4">
    <location>
        <begin position="179"/>
        <end position="362"/>
    </location>
</feature>
<feature type="coiled-coil region" evidence="2">
    <location>
        <begin position="436"/>
        <end position="512"/>
    </location>
</feature>
<dbReference type="PANTHER" id="PTHR47219">
    <property type="entry name" value="RAB GTPASE-ACTIVATING PROTEIN 1-LIKE"/>
    <property type="match status" value="1"/>
</dbReference>
<dbReference type="InterPro" id="IPR035969">
    <property type="entry name" value="Rab-GAP_TBC_sf"/>
</dbReference>
<dbReference type="InterPro" id="IPR050302">
    <property type="entry name" value="Rab_GAP_TBC_domain"/>
</dbReference>
<sequence>MTATEQENQQQQQQQQTATIHQSEDSSSKNTSASIHSSSTDDTKSWDAHSTAEEASLETVATSPPQPSIKEEEEEQKSHSPPPTTTTTRRRGRGYTVTQKDIPKESINKTTTLKEDVDDNNDSNSINNFNETNKQQDDQVDEEDNKEDIDWEFWSKVISDFDSVTKSERPILSAHIQRGVPPSLRGMIWQLFAKSKDHILEERYLQLINEESIYEKAIARDLPRTFPSHPYFQGKAGQEALFNVVKAYSIYDNDVGYCQGISFIAGPLLLNMPEEEAFCVLVQLMNQYSLRGHFTPQLDLLHQRLYQFDGVLQDHLPHVHRHFETQGIRSSMYASQWFMTLFAYKFPLDFVFRIYDILLAEGIEALYSFGLALIQKNQPTILSLEFDNLVNYLKSEMLEAYNSDAGELIRDAYIIKISPKRFNKLAKEYRVEAAKAHSEAEAIETLKKQNKALTETIRNLEGNLTDLSKDHAQAANELIESKMDIARINDENDALRQQSQDLKKALETLPQEIEARVKEEMEILVTKNAALVQRNSALEDQMAYMENMVADIKTKYSESEIDRESLRQRLSDLKRLVD</sequence>
<gene>
    <name evidence="5" type="ORF">INT45_004297</name>
</gene>
<evidence type="ECO:0000313" key="6">
    <source>
        <dbReference type="Proteomes" id="UP000646827"/>
    </source>
</evidence>
<keyword evidence="2" id="KW-0175">Coiled coil</keyword>
<dbReference type="InterPro" id="IPR000195">
    <property type="entry name" value="Rab-GAP-TBC_dom"/>
</dbReference>
<dbReference type="OrthoDB" id="295078at2759"/>
<accession>A0A8H7SDK5</accession>
<reference evidence="5 6" key="1">
    <citation type="submission" date="2020-12" db="EMBL/GenBank/DDBJ databases">
        <title>Metabolic potential, ecology and presence of endohyphal bacteria is reflected in genomic diversity of Mucoromycotina.</title>
        <authorList>
            <person name="Muszewska A."/>
            <person name="Okrasinska A."/>
            <person name="Steczkiewicz K."/>
            <person name="Drgas O."/>
            <person name="Orlowska M."/>
            <person name="Perlinska-Lenart U."/>
            <person name="Aleksandrzak-Piekarczyk T."/>
            <person name="Szatraj K."/>
            <person name="Zielenkiewicz U."/>
            <person name="Pilsyk S."/>
            <person name="Malc E."/>
            <person name="Mieczkowski P."/>
            <person name="Kruszewska J.S."/>
            <person name="Biernat P."/>
            <person name="Pawlowska J."/>
        </authorList>
    </citation>
    <scope>NUCLEOTIDE SEQUENCE [LARGE SCALE GENOMIC DNA]</scope>
    <source>
        <strain evidence="5 6">CBS 142.35</strain>
    </source>
</reference>
<dbReference type="GO" id="GO:0031267">
    <property type="term" value="F:small GTPase binding"/>
    <property type="evidence" value="ECO:0007669"/>
    <property type="project" value="TreeGrafter"/>
</dbReference>
<dbReference type="AlphaFoldDB" id="A0A8H7SDK5"/>
<evidence type="ECO:0000256" key="2">
    <source>
        <dbReference type="SAM" id="Coils"/>
    </source>
</evidence>
<dbReference type="SUPFAM" id="SSF47923">
    <property type="entry name" value="Ypt/Rab-GAP domain of gyp1p"/>
    <property type="match status" value="2"/>
</dbReference>
<organism evidence="5 6">
    <name type="scientific">Circinella minor</name>
    <dbReference type="NCBI Taxonomy" id="1195481"/>
    <lineage>
        <taxon>Eukaryota</taxon>
        <taxon>Fungi</taxon>
        <taxon>Fungi incertae sedis</taxon>
        <taxon>Mucoromycota</taxon>
        <taxon>Mucoromycotina</taxon>
        <taxon>Mucoromycetes</taxon>
        <taxon>Mucorales</taxon>
        <taxon>Lichtheimiaceae</taxon>
        <taxon>Circinella</taxon>
    </lineage>
</organism>
<proteinExistence type="predicted"/>
<feature type="compositionally biased region" description="Basic and acidic residues" evidence="3">
    <location>
        <begin position="101"/>
        <end position="115"/>
    </location>
</feature>
<feature type="compositionally biased region" description="Low complexity" evidence="3">
    <location>
        <begin position="122"/>
        <end position="133"/>
    </location>
</feature>
<evidence type="ECO:0000256" key="3">
    <source>
        <dbReference type="SAM" id="MobiDB-lite"/>
    </source>
</evidence>
<feature type="compositionally biased region" description="Polar residues" evidence="3">
    <location>
        <begin position="28"/>
        <end position="38"/>
    </location>
</feature>
<dbReference type="FunFam" id="1.10.472.80:FF:000027">
    <property type="entry name" value="GTPase activating protein (Evi5)"/>
    <property type="match status" value="1"/>
</dbReference>
<dbReference type="GO" id="GO:0005096">
    <property type="term" value="F:GTPase activator activity"/>
    <property type="evidence" value="ECO:0007669"/>
    <property type="project" value="UniProtKB-KW"/>
</dbReference>
<evidence type="ECO:0000259" key="4">
    <source>
        <dbReference type="PROSITE" id="PS50086"/>
    </source>
</evidence>
<name>A0A8H7SDK5_9FUNG</name>